<evidence type="ECO:0000256" key="5">
    <source>
        <dbReference type="ARBA" id="ARBA00023002"/>
    </source>
</evidence>
<dbReference type="RefSeq" id="WP_306998101.1">
    <property type="nucleotide sequence ID" value="NZ_JAUSUT010000001.1"/>
</dbReference>
<dbReference type="Gene3D" id="2.40.110.10">
    <property type="entry name" value="Butyryl-CoA Dehydrogenase, subunit A, domain 2"/>
    <property type="match status" value="1"/>
</dbReference>
<feature type="domain" description="Acyl-CoA dehydrogenase/oxidase N-terminal" evidence="7">
    <location>
        <begin position="15"/>
        <end position="123"/>
    </location>
</feature>
<dbReference type="Pfam" id="PF00441">
    <property type="entry name" value="Acyl-CoA_dh_1"/>
    <property type="match status" value="1"/>
</dbReference>
<keyword evidence="4" id="KW-0274">FAD</keyword>
<dbReference type="InterPro" id="IPR046373">
    <property type="entry name" value="Acyl-CoA_Oxase/DH_mid-dom_sf"/>
</dbReference>
<dbReference type="PANTHER" id="PTHR43884">
    <property type="entry name" value="ACYL-COA DEHYDROGENASE"/>
    <property type="match status" value="1"/>
</dbReference>
<comment type="cofactor">
    <cofactor evidence="1">
        <name>FAD</name>
        <dbReference type="ChEBI" id="CHEBI:57692"/>
    </cofactor>
</comment>
<proteinExistence type="inferred from homology"/>
<dbReference type="PANTHER" id="PTHR43884:SF20">
    <property type="entry name" value="ACYL-COA DEHYDROGENASE FADE28"/>
    <property type="match status" value="1"/>
</dbReference>
<sequence length="361" mass="38277">MNELSVDESVDFRATPELVELARTVRRFLDKHAPVAAPAEPPSYDAKVWHLACDQLELAALALPERFGGAGFGVTEQAVVASEMGRALLASPYFASVVLAANALLASGDDDVCDEVLPGVARGTTTAAVAWQQCDTTSVDGEIRLTGKLDAVLDGATADLVVVPADGSLYLVDTRSADVGRTALSGLDWTRPQAALELNGVPARRFGEPGAAIEVLRDVRRLATVVLAAEQTGAGERVLEMTVEYSLDRVQFGRPIGSFQAIKHKCAELLVRLRCARAAVDYAAKVADVRPEALELASALAGSSATSAFLATCLDSIQIHGGVGFTWEHQAHLYLRRALSSERLLGDPARHAETLGRLLGV</sequence>
<dbReference type="Gene3D" id="1.10.540.10">
    <property type="entry name" value="Acyl-CoA dehydrogenase/oxidase, N-terminal domain"/>
    <property type="match status" value="1"/>
</dbReference>
<evidence type="ECO:0000256" key="2">
    <source>
        <dbReference type="ARBA" id="ARBA00009347"/>
    </source>
</evidence>
<protein>
    <submittedName>
        <fullName evidence="8">Alkylation response protein AidB-like acyl-CoA dehydrogenase</fullName>
    </submittedName>
</protein>
<comment type="similarity">
    <text evidence="2">Belongs to the acyl-CoA dehydrogenase family.</text>
</comment>
<dbReference type="Pfam" id="PF02771">
    <property type="entry name" value="Acyl-CoA_dh_N"/>
    <property type="match status" value="1"/>
</dbReference>
<dbReference type="InterPro" id="IPR036250">
    <property type="entry name" value="AcylCo_DH-like_C"/>
</dbReference>
<dbReference type="Gene3D" id="1.20.140.10">
    <property type="entry name" value="Butyryl-CoA Dehydrogenase, subunit A, domain 3"/>
    <property type="match status" value="1"/>
</dbReference>
<keyword evidence="3" id="KW-0285">Flavoprotein</keyword>
<dbReference type="InterPro" id="IPR037069">
    <property type="entry name" value="AcylCoA_DH/ox_N_sf"/>
</dbReference>
<dbReference type="Proteomes" id="UP001229651">
    <property type="component" value="Unassembled WGS sequence"/>
</dbReference>
<dbReference type="SUPFAM" id="SSF56645">
    <property type="entry name" value="Acyl-CoA dehydrogenase NM domain-like"/>
    <property type="match status" value="1"/>
</dbReference>
<comment type="caution">
    <text evidence="8">The sequence shown here is derived from an EMBL/GenBank/DDBJ whole genome shotgun (WGS) entry which is preliminary data.</text>
</comment>
<dbReference type="InterPro" id="IPR013786">
    <property type="entry name" value="AcylCoA_DH/ox_N"/>
</dbReference>
<evidence type="ECO:0000313" key="8">
    <source>
        <dbReference type="EMBL" id="MDQ0382699.1"/>
    </source>
</evidence>
<dbReference type="InterPro" id="IPR009100">
    <property type="entry name" value="AcylCoA_DH/oxidase_NM_dom_sf"/>
</dbReference>
<gene>
    <name evidence="8" type="ORF">FB470_006693</name>
</gene>
<evidence type="ECO:0000256" key="4">
    <source>
        <dbReference type="ARBA" id="ARBA00022827"/>
    </source>
</evidence>
<keyword evidence="5" id="KW-0560">Oxidoreductase</keyword>
<accession>A0ABU0F537</accession>
<feature type="domain" description="Acyl-CoA dehydrogenase/oxidase C-terminal" evidence="6">
    <location>
        <begin position="226"/>
        <end position="357"/>
    </location>
</feature>
<dbReference type="InterPro" id="IPR009075">
    <property type="entry name" value="AcylCo_DH/oxidase_C"/>
</dbReference>
<keyword evidence="9" id="KW-1185">Reference proteome</keyword>
<evidence type="ECO:0000313" key="9">
    <source>
        <dbReference type="Proteomes" id="UP001229651"/>
    </source>
</evidence>
<dbReference type="SUPFAM" id="SSF47203">
    <property type="entry name" value="Acyl-CoA dehydrogenase C-terminal domain-like"/>
    <property type="match status" value="1"/>
</dbReference>
<reference evidence="8 9" key="1">
    <citation type="submission" date="2023-07" db="EMBL/GenBank/DDBJ databases">
        <title>Sequencing the genomes of 1000 actinobacteria strains.</title>
        <authorList>
            <person name="Klenk H.-P."/>
        </authorList>
    </citation>
    <scope>NUCLEOTIDE SEQUENCE [LARGE SCALE GENOMIC DNA]</scope>
    <source>
        <strain evidence="8 9">DSM 45805</strain>
    </source>
</reference>
<evidence type="ECO:0000256" key="3">
    <source>
        <dbReference type="ARBA" id="ARBA00022630"/>
    </source>
</evidence>
<dbReference type="CDD" id="cd00567">
    <property type="entry name" value="ACAD"/>
    <property type="match status" value="1"/>
</dbReference>
<evidence type="ECO:0000256" key="1">
    <source>
        <dbReference type="ARBA" id="ARBA00001974"/>
    </source>
</evidence>
<organism evidence="8 9">
    <name type="scientific">Amycolatopsis thermophila</name>
    <dbReference type="NCBI Taxonomy" id="206084"/>
    <lineage>
        <taxon>Bacteria</taxon>
        <taxon>Bacillati</taxon>
        <taxon>Actinomycetota</taxon>
        <taxon>Actinomycetes</taxon>
        <taxon>Pseudonocardiales</taxon>
        <taxon>Pseudonocardiaceae</taxon>
        <taxon>Amycolatopsis</taxon>
    </lineage>
</organism>
<name>A0ABU0F537_9PSEU</name>
<dbReference type="EMBL" id="JAUSUT010000001">
    <property type="protein sequence ID" value="MDQ0382699.1"/>
    <property type="molecule type" value="Genomic_DNA"/>
</dbReference>
<evidence type="ECO:0000259" key="7">
    <source>
        <dbReference type="Pfam" id="PF02771"/>
    </source>
</evidence>
<evidence type="ECO:0000259" key="6">
    <source>
        <dbReference type="Pfam" id="PF00441"/>
    </source>
</evidence>